<dbReference type="GO" id="GO:0005737">
    <property type="term" value="C:cytoplasm"/>
    <property type="evidence" value="ECO:0007669"/>
    <property type="project" value="TreeGrafter"/>
</dbReference>
<sequence>MKLSLAFRFLSTNKDYPSLITQQVKSNPIVMYSRTNCQQCNKAKLLFSEYKLTPYTIEIDQQEDATSLREAVESLTKQKRTPMIFIKGESIGGLGGLKNMLKNKQIQADLQNLK</sequence>
<dbReference type="GO" id="GO:0034599">
    <property type="term" value="P:cellular response to oxidative stress"/>
    <property type="evidence" value="ECO:0007669"/>
    <property type="project" value="TreeGrafter"/>
</dbReference>
<dbReference type="PRINTS" id="PR00160">
    <property type="entry name" value="GLUTAREDOXIN"/>
</dbReference>
<dbReference type="Gene3D" id="3.40.30.10">
    <property type="entry name" value="Glutaredoxin"/>
    <property type="match status" value="1"/>
</dbReference>
<protein>
    <recommendedName>
        <fullName evidence="1">Glutaredoxin domain-containing protein</fullName>
    </recommendedName>
</protein>
<dbReference type="PANTHER" id="PTHR45694">
    <property type="entry name" value="GLUTAREDOXIN 2"/>
    <property type="match status" value="1"/>
</dbReference>
<dbReference type="GO" id="GO:0015038">
    <property type="term" value="F:glutathione disulfide oxidoreductase activity"/>
    <property type="evidence" value="ECO:0007669"/>
    <property type="project" value="TreeGrafter"/>
</dbReference>
<dbReference type="SUPFAM" id="SSF52833">
    <property type="entry name" value="Thioredoxin-like"/>
    <property type="match status" value="1"/>
</dbReference>
<evidence type="ECO:0000259" key="1">
    <source>
        <dbReference type="Pfam" id="PF00462"/>
    </source>
</evidence>
<dbReference type="InterPro" id="IPR036249">
    <property type="entry name" value="Thioredoxin-like_sf"/>
</dbReference>
<evidence type="ECO:0000313" key="2">
    <source>
        <dbReference type="EMBL" id="CAG9336359.1"/>
    </source>
</evidence>
<dbReference type="EMBL" id="CAJZBQ010000064">
    <property type="protein sequence ID" value="CAG9336359.1"/>
    <property type="molecule type" value="Genomic_DNA"/>
</dbReference>
<dbReference type="InterPro" id="IPR014025">
    <property type="entry name" value="Glutaredoxin_subgr"/>
</dbReference>
<dbReference type="InterPro" id="IPR002109">
    <property type="entry name" value="Glutaredoxin"/>
</dbReference>
<proteinExistence type="predicted"/>
<accession>A0AAU9KE80</accession>
<name>A0AAU9KE80_9CILI</name>
<gene>
    <name evidence="2" type="ORF">BSTOLATCC_MIC66236</name>
</gene>
<evidence type="ECO:0000313" key="3">
    <source>
        <dbReference type="Proteomes" id="UP001162131"/>
    </source>
</evidence>
<organism evidence="2 3">
    <name type="scientific">Blepharisma stoltei</name>
    <dbReference type="NCBI Taxonomy" id="1481888"/>
    <lineage>
        <taxon>Eukaryota</taxon>
        <taxon>Sar</taxon>
        <taxon>Alveolata</taxon>
        <taxon>Ciliophora</taxon>
        <taxon>Postciliodesmatophora</taxon>
        <taxon>Heterotrichea</taxon>
        <taxon>Heterotrichida</taxon>
        <taxon>Blepharismidae</taxon>
        <taxon>Blepharisma</taxon>
    </lineage>
</organism>
<keyword evidence="3" id="KW-1185">Reference proteome</keyword>
<dbReference type="PROSITE" id="PS51354">
    <property type="entry name" value="GLUTAREDOXIN_2"/>
    <property type="match status" value="1"/>
</dbReference>
<comment type="caution">
    <text evidence="2">The sequence shown here is derived from an EMBL/GenBank/DDBJ whole genome shotgun (WGS) entry which is preliminary data.</text>
</comment>
<dbReference type="Pfam" id="PF00462">
    <property type="entry name" value="Glutaredoxin"/>
    <property type="match status" value="1"/>
</dbReference>
<dbReference type="PANTHER" id="PTHR45694:SF18">
    <property type="entry name" value="GLUTAREDOXIN-1-RELATED"/>
    <property type="match status" value="1"/>
</dbReference>
<dbReference type="AlphaFoldDB" id="A0AAU9KE80"/>
<reference evidence="2" key="1">
    <citation type="submission" date="2021-09" db="EMBL/GenBank/DDBJ databases">
        <authorList>
            <consortium name="AG Swart"/>
            <person name="Singh M."/>
            <person name="Singh A."/>
            <person name="Seah K."/>
            <person name="Emmerich C."/>
        </authorList>
    </citation>
    <scope>NUCLEOTIDE SEQUENCE</scope>
    <source>
        <strain evidence="2">ATCC30299</strain>
    </source>
</reference>
<dbReference type="Proteomes" id="UP001162131">
    <property type="component" value="Unassembled WGS sequence"/>
</dbReference>
<feature type="domain" description="Glutaredoxin" evidence="1">
    <location>
        <begin position="29"/>
        <end position="91"/>
    </location>
</feature>